<accession>A0A5C4X241</accession>
<gene>
    <name evidence="8" type="ORF">FHQ09_08675</name>
</gene>
<evidence type="ECO:0000256" key="4">
    <source>
        <dbReference type="ARBA" id="ARBA00022989"/>
    </source>
</evidence>
<dbReference type="GO" id="GO:0005886">
    <property type="term" value="C:plasma membrane"/>
    <property type="evidence" value="ECO:0007669"/>
    <property type="project" value="UniProtKB-SubCell"/>
</dbReference>
<evidence type="ECO:0000256" key="1">
    <source>
        <dbReference type="ARBA" id="ARBA00004651"/>
    </source>
</evidence>
<dbReference type="PANTHER" id="PTHR30086">
    <property type="entry name" value="ARGININE EXPORTER PROTEIN ARGO"/>
    <property type="match status" value="1"/>
</dbReference>
<dbReference type="Pfam" id="PF01810">
    <property type="entry name" value="LysE"/>
    <property type="match status" value="1"/>
</dbReference>
<keyword evidence="2" id="KW-1003">Cell membrane</keyword>
<keyword evidence="3 7" id="KW-0812">Transmembrane</keyword>
<dbReference type="Proteomes" id="UP000314223">
    <property type="component" value="Unassembled WGS sequence"/>
</dbReference>
<evidence type="ECO:0000256" key="2">
    <source>
        <dbReference type="ARBA" id="ARBA00022475"/>
    </source>
</evidence>
<protein>
    <submittedName>
        <fullName evidence="8">LysE family translocator</fullName>
    </submittedName>
</protein>
<evidence type="ECO:0000313" key="8">
    <source>
        <dbReference type="EMBL" id="TNM55278.1"/>
    </source>
</evidence>
<feature type="transmembrane region" description="Helical" evidence="7">
    <location>
        <begin position="93"/>
        <end position="113"/>
    </location>
</feature>
<evidence type="ECO:0000256" key="7">
    <source>
        <dbReference type="SAM" id="Phobius"/>
    </source>
</evidence>
<feature type="transmembrane region" description="Helical" evidence="7">
    <location>
        <begin position="253"/>
        <end position="273"/>
    </location>
</feature>
<evidence type="ECO:0000256" key="3">
    <source>
        <dbReference type="ARBA" id="ARBA00022692"/>
    </source>
</evidence>
<keyword evidence="4 7" id="KW-1133">Transmembrane helix</keyword>
<comment type="caution">
    <text evidence="8">The sequence shown here is derived from an EMBL/GenBank/DDBJ whole genome shotgun (WGS) entry which is preliminary data.</text>
</comment>
<keyword evidence="5 7" id="KW-0472">Membrane</keyword>
<evidence type="ECO:0000256" key="6">
    <source>
        <dbReference type="SAM" id="MobiDB-lite"/>
    </source>
</evidence>
<dbReference type="EMBL" id="VDMQ01000004">
    <property type="protein sequence ID" value="TNM55278.1"/>
    <property type="molecule type" value="Genomic_DNA"/>
</dbReference>
<feature type="transmembrane region" description="Helical" evidence="7">
    <location>
        <begin position="220"/>
        <end position="241"/>
    </location>
</feature>
<dbReference type="GO" id="GO:0015171">
    <property type="term" value="F:amino acid transmembrane transporter activity"/>
    <property type="evidence" value="ECO:0007669"/>
    <property type="project" value="TreeGrafter"/>
</dbReference>
<feature type="region of interest" description="Disordered" evidence="6">
    <location>
        <begin position="128"/>
        <end position="150"/>
    </location>
</feature>
<evidence type="ECO:0000256" key="5">
    <source>
        <dbReference type="ARBA" id="ARBA00023136"/>
    </source>
</evidence>
<name>A0A5C4X241_9MICO</name>
<organism evidence="8 9">
    <name type="scientific">Brevibacterium sediminis</name>
    <dbReference type="NCBI Taxonomy" id="1857024"/>
    <lineage>
        <taxon>Bacteria</taxon>
        <taxon>Bacillati</taxon>
        <taxon>Actinomycetota</taxon>
        <taxon>Actinomycetes</taxon>
        <taxon>Micrococcales</taxon>
        <taxon>Brevibacteriaceae</taxon>
        <taxon>Brevibacterium</taxon>
    </lineage>
</organism>
<reference evidence="8 9" key="1">
    <citation type="submission" date="2019-06" db="EMBL/GenBank/DDBJ databases">
        <authorList>
            <person name="Mardanova A.M."/>
            <person name="Pudova D.S."/>
            <person name="Shagimardanova E.I."/>
            <person name="Gogoleva N.E."/>
            <person name="Lutfullin M.T."/>
            <person name="Hadieva G.F."/>
            <person name="Sharipova M.R."/>
        </authorList>
    </citation>
    <scope>NUCLEOTIDE SEQUENCE [LARGE SCALE GENOMIC DNA]</scope>
    <source>
        <strain evidence="8 9">MG-1</strain>
    </source>
</reference>
<evidence type="ECO:0000313" key="9">
    <source>
        <dbReference type="Proteomes" id="UP000314223"/>
    </source>
</evidence>
<feature type="transmembrane region" description="Helical" evidence="7">
    <location>
        <begin position="187"/>
        <end position="208"/>
    </location>
</feature>
<dbReference type="PANTHER" id="PTHR30086:SF17">
    <property type="entry name" value="LYSE FAMILY TRANSLOCATOR"/>
    <property type="match status" value="1"/>
</dbReference>
<dbReference type="InterPro" id="IPR001123">
    <property type="entry name" value="LeuE-type"/>
</dbReference>
<comment type="subcellular location">
    <subcellularLocation>
        <location evidence="1">Cell membrane</location>
        <topology evidence="1">Multi-pass membrane protein</topology>
    </subcellularLocation>
</comment>
<feature type="transmembrane region" description="Helical" evidence="7">
    <location>
        <begin position="63"/>
        <end position="87"/>
    </location>
</feature>
<proteinExistence type="predicted"/>
<sequence length="275" mass="28348">MTAADAAPTRVSVRTRPPTVRRSAVTGPEILTITGAAAALAITPGPETILTIRLSSLRRKAGLVYALGTATGTVIWMVLALTGVSALLTVFPAAVQVLKTVGGLYLCLLGLLAGRQALRLRRELRTASADSDSTPASDPGDTLDPASSATAESPAEAAAGPVSEIAHVMESTSWGHLRSFVSYRRGIISSLSNPKVGLFFLAILPTLVPASPTGIDYTVLVALILGVLLSYQLVLACLASLAASAMAHRSADFFIEAASTLILLIIGIAVIAIPI</sequence>
<dbReference type="AlphaFoldDB" id="A0A5C4X241"/>